<dbReference type="PROSITE" id="PS50088">
    <property type="entry name" value="ANK_REPEAT"/>
    <property type="match status" value="1"/>
</dbReference>
<comment type="caution">
    <text evidence="2">The sequence shown here is derived from an EMBL/GenBank/DDBJ whole genome shotgun (WGS) entry which is preliminary data.</text>
</comment>
<organism evidence="2 3">
    <name type="scientific">Papaver nudicaule</name>
    <name type="common">Iceland poppy</name>
    <dbReference type="NCBI Taxonomy" id="74823"/>
    <lineage>
        <taxon>Eukaryota</taxon>
        <taxon>Viridiplantae</taxon>
        <taxon>Streptophyta</taxon>
        <taxon>Embryophyta</taxon>
        <taxon>Tracheophyta</taxon>
        <taxon>Spermatophyta</taxon>
        <taxon>Magnoliopsida</taxon>
        <taxon>Ranunculales</taxon>
        <taxon>Papaveraceae</taxon>
        <taxon>Papaveroideae</taxon>
        <taxon>Papaver</taxon>
    </lineage>
</organism>
<evidence type="ECO:0000313" key="2">
    <source>
        <dbReference type="EMBL" id="MCL7042776.1"/>
    </source>
</evidence>
<feature type="repeat" description="ANK" evidence="1">
    <location>
        <begin position="114"/>
        <end position="146"/>
    </location>
</feature>
<feature type="non-terminal residue" evidence="2">
    <location>
        <position position="1"/>
    </location>
</feature>
<dbReference type="PANTHER" id="PTHR24121:SF21">
    <property type="entry name" value="ANKYRIN REPEAT FAMILY PROTEIN"/>
    <property type="match status" value="1"/>
</dbReference>
<protein>
    <submittedName>
        <fullName evidence="2">Uncharacterized protein</fullName>
    </submittedName>
</protein>
<keyword evidence="3" id="KW-1185">Reference proteome</keyword>
<dbReference type="PANTHER" id="PTHR24121">
    <property type="entry name" value="NO MECHANORECEPTOR POTENTIAL C, ISOFORM D-RELATED"/>
    <property type="match status" value="1"/>
</dbReference>
<evidence type="ECO:0000256" key="1">
    <source>
        <dbReference type="PROSITE-ProRule" id="PRU00023"/>
    </source>
</evidence>
<keyword evidence="1" id="KW-0040">ANK repeat</keyword>
<dbReference type="EMBL" id="JAJJMA010239184">
    <property type="protein sequence ID" value="MCL7042776.1"/>
    <property type="molecule type" value="Genomic_DNA"/>
</dbReference>
<dbReference type="Pfam" id="PF12796">
    <property type="entry name" value="Ank_2"/>
    <property type="match status" value="1"/>
</dbReference>
<gene>
    <name evidence="2" type="ORF">MKW94_011296</name>
</gene>
<sequence length="417" mass="46453">METTALAANEGASAGEFRVTIREPSFDYAKCYQNTEYGRNLELYQPLLVAAMNGKWDSTVDNLLISHPSSVNVPITVCGRTALHIAAGAGHSKLVIKLVDLMSEEALGLKDSYDGNTALHLAVIAGLDEAVEAMVRKRRDLTRICNRKYLNPLLNAANHVSVKHKETIMFLCGVMKDEPSSFQGHSGAQLICSIIRADLYDLASQLIDEHPSLATARDKDGSTLLDVLAEKDISIPRAYEESTLSCLTYHQHCKITDTPSIFLKMLFCFGNNSKGFHDRTLNSNNVLNLADSVFKEISHMTKKDKYHFFFGSNFLETAAKNGSIDIVRKCVSTYPDQLWIPQEGRNIFQIAVENRQNKIFKYLYGHMNADEKILTTRVVESNGGNILHVAAKIAPSSRLNIFSCPVAQMQSELIWFK</sequence>
<dbReference type="InterPro" id="IPR002110">
    <property type="entry name" value="Ankyrin_rpt"/>
</dbReference>
<dbReference type="AlphaFoldDB" id="A0AA41VK58"/>
<dbReference type="SUPFAM" id="SSF48403">
    <property type="entry name" value="Ankyrin repeat"/>
    <property type="match status" value="1"/>
</dbReference>
<dbReference type="Proteomes" id="UP001177140">
    <property type="component" value="Unassembled WGS sequence"/>
</dbReference>
<accession>A0AA41VK58</accession>
<proteinExistence type="predicted"/>
<reference evidence="2" key="1">
    <citation type="submission" date="2022-03" db="EMBL/GenBank/DDBJ databases">
        <title>A functionally conserved STORR gene fusion in Papaver species that diverged 16.8 million years ago.</title>
        <authorList>
            <person name="Catania T."/>
        </authorList>
    </citation>
    <scope>NUCLEOTIDE SEQUENCE</scope>
    <source>
        <strain evidence="2">S-191538</strain>
    </source>
</reference>
<dbReference type="SMART" id="SM00248">
    <property type="entry name" value="ANK"/>
    <property type="match status" value="4"/>
</dbReference>
<dbReference type="InterPro" id="IPR036770">
    <property type="entry name" value="Ankyrin_rpt-contain_sf"/>
</dbReference>
<dbReference type="Gene3D" id="1.25.40.20">
    <property type="entry name" value="Ankyrin repeat-containing domain"/>
    <property type="match status" value="2"/>
</dbReference>
<evidence type="ECO:0000313" key="3">
    <source>
        <dbReference type="Proteomes" id="UP001177140"/>
    </source>
</evidence>
<name>A0AA41VK58_PAPNU</name>